<dbReference type="Gene3D" id="1.10.10.10">
    <property type="entry name" value="Winged helix-like DNA-binding domain superfamily/Winged helix DNA-binding domain"/>
    <property type="match status" value="1"/>
</dbReference>
<keyword evidence="7" id="KW-1185">Reference proteome</keyword>
<dbReference type="PROSITE" id="PS50931">
    <property type="entry name" value="HTH_LYSR"/>
    <property type="match status" value="1"/>
</dbReference>
<dbReference type="SUPFAM" id="SSF53850">
    <property type="entry name" value="Periplasmic binding protein-like II"/>
    <property type="match status" value="1"/>
</dbReference>
<evidence type="ECO:0000259" key="5">
    <source>
        <dbReference type="PROSITE" id="PS50931"/>
    </source>
</evidence>
<evidence type="ECO:0000256" key="1">
    <source>
        <dbReference type="ARBA" id="ARBA00009437"/>
    </source>
</evidence>
<dbReference type="GeneID" id="89523238"/>
<dbReference type="RefSeq" id="WP_025544191.1">
    <property type="nucleotide sequence ID" value="NZ_CAUWCU010000003.1"/>
</dbReference>
<dbReference type="InterPro" id="IPR036390">
    <property type="entry name" value="WH_DNA-bd_sf"/>
</dbReference>
<protein>
    <submittedName>
        <fullName evidence="6">LysR family transcriptional regulator</fullName>
    </submittedName>
</protein>
<evidence type="ECO:0000313" key="6">
    <source>
        <dbReference type="EMBL" id="QCI58412.1"/>
    </source>
</evidence>
<dbReference type="SUPFAM" id="SSF46785">
    <property type="entry name" value="Winged helix' DNA-binding domain"/>
    <property type="match status" value="1"/>
</dbReference>
<dbReference type="InterPro" id="IPR000847">
    <property type="entry name" value="LysR_HTH_N"/>
</dbReference>
<reference evidence="7" key="1">
    <citation type="submission" date="2018-12" db="EMBL/GenBank/DDBJ databases">
        <title>Dusodibacter welbiota gen. nov., sp. nov., isolated from human faeces and emended description of the Oscillibacter genus.</title>
        <authorList>
            <person name="Le Roy T."/>
            <person name="Van der Smissen P."/>
            <person name="Delzenne N."/>
            <person name="Muccioli G."/>
            <person name="Collet J.F."/>
            <person name="Cani P.D."/>
        </authorList>
    </citation>
    <scope>NUCLEOTIDE SEQUENCE [LARGE SCALE GENOMIC DNA]</scope>
    <source>
        <strain evidence="7">J115</strain>
    </source>
</reference>
<keyword evidence="2" id="KW-0805">Transcription regulation</keyword>
<gene>
    <name evidence="6" type="ORF">EIO64_03505</name>
</gene>
<evidence type="ECO:0000313" key="7">
    <source>
        <dbReference type="Proteomes" id="UP000298642"/>
    </source>
</evidence>
<evidence type="ECO:0000256" key="3">
    <source>
        <dbReference type="ARBA" id="ARBA00023125"/>
    </source>
</evidence>
<dbReference type="PANTHER" id="PTHR30346">
    <property type="entry name" value="TRANSCRIPTIONAL DUAL REGULATOR HCAR-RELATED"/>
    <property type="match status" value="1"/>
</dbReference>
<sequence length="302" mass="34145">MNTEHLVYILEAYKCGSVNKAARNCYISQSHLSTIIKNVEQEIGYPLFHRTANGITATPEGLIFMSHAEKIVTERNNIQKIPQSMSESDSLSIICARSAFVLQCFFDYKNCFPNLNRTHDKFLEAGLRENLKNVVAQNCRLGILVLFEQVIPKYMDLADQYNLEMTVLQRSIPVTALMSKSHPLANSSRVSLKDLTGYPFIADAHIDPDDTLDVLGLQSHTDLLYICDRGTIFDAVRKGNYIAIGISIPEEDARRMNCVCCPIADGAPMAVALLHSRTFTLRPREKHFIRYLTDRLHKRYSG</sequence>
<organism evidence="6 7">
    <name type="scientific">Dysosmobacter welbionis</name>
    <dbReference type="NCBI Taxonomy" id="2093857"/>
    <lineage>
        <taxon>Bacteria</taxon>
        <taxon>Bacillati</taxon>
        <taxon>Bacillota</taxon>
        <taxon>Clostridia</taxon>
        <taxon>Eubacteriales</taxon>
        <taxon>Oscillospiraceae</taxon>
        <taxon>Dysosmobacter</taxon>
    </lineage>
</organism>
<comment type="similarity">
    <text evidence="1">Belongs to the LysR transcriptional regulatory family.</text>
</comment>
<feature type="domain" description="HTH lysR-type" evidence="5">
    <location>
        <begin position="1"/>
        <end position="58"/>
    </location>
</feature>
<dbReference type="InterPro" id="IPR005119">
    <property type="entry name" value="LysR_subst-bd"/>
</dbReference>
<dbReference type="AlphaFoldDB" id="A0A4D7AXT6"/>
<dbReference type="Pfam" id="PF03466">
    <property type="entry name" value="LysR_substrate"/>
    <property type="match status" value="1"/>
</dbReference>
<name>A0A4D7AXT6_9FIRM</name>
<keyword evidence="3" id="KW-0238">DNA-binding</keyword>
<dbReference type="GO" id="GO:0003700">
    <property type="term" value="F:DNA-binding transcription factor activity"/>
    <property type="evidence" value="ECO:0007669"/>
    <property type="project" value="InterPro"/>
</dbReference>
<accession>A0A4D7AXT6</accession>
<dbReference type="Pfam" id="PF00126">
    <property type="entry name" value="HTH_1"/>
    <property type="match status" value="1"/>
</dbReference>
<evidence type="ECO:0000256" key="2">
    <source>
        <dbReference type="ARBA" id="ARBA00023015"/>
    </source>
</evidence>
<dbReference type="KEGG" id="obj:EIO64_03505"/>
<dbReference type="GO" id="GO:0032993">
    <property type="term" value="C:protein-DNA complex"/>
    <property type="evidence" value="ECO:0007669"/>
    <property type="project" value="TreeGrafter"/>
</dbReference>
<dbReference type="Proteomes" id="UP000298642">
    <property type="component" value="Chromosome"/>
</dbReference>
<dbReference type="Gene3D" id="3.40.190.10">
    <property type="entry name" value="Periplasmic binding protein-like II"/>
    <property type="match status" value="2"/>
</dbReference>
<dbReference type="InterPro" id="IPR036388">
    <property type="entry name" value="WH-like_DNA-bd_sf"/>
</dbReference>
<proteinExistence type="inferred from homology"/>
<evidence type="ECO:0000256" key="4">
    <source>
        <dbReference type="ARBA" id="ARBA00023163"/>
    </source>
</evidence>
<dbReference type="GO" id="GO:0003677">
    <property type="term" value="F:DNA binding"/>
    <property type="evidence" value="ECO:0007669"/>
    <property type="project" value="UniProtKB-KW"/>
</dbReference>
<dbReference type="EMBL" id="CP034413">
    <property type="protein sequence ID" value="QCI58412.1"/>
    <property type="molecule type" value="Genomic_DNA"/>
</dbReference>
<dbReference type="PANTHER" id="PTHR30346:SF0">
    <property type="entry name" value="HCA OPERON TRANSCRIPTIONAL ACTIVATOR HCAR"/>
    <property type="match status" value="1"/>
</dbReference>
<dbReference type="CDD" id="cd05466">
    <property type="entry name" value="PBP2_LTTR_substrate"/>
    <property type="match status" value="1"/>
</dbReference>
<keyword evidence="4" id="KW-0804">Transcription</keyword>